<accession>A0A0D7B1E1</accession>
<dbReference type="Proteomes" id="UP000054007">
    <property type="component" value="Unassembled WGS sequence"/>
</dbReference>
<sequence>MGHTCRIVEPIEEVSEDGSTYTSTFYVEFDTICDTEQGDSVAIAQSDMGWTFKLVRKPSELYSDEEFVAAMNKKDMRPRGLLHLSMEFSPLFMFMIKAGHCIESIAASVISARTYLIRESKLHLFPTIPASRTLSLVEDELLLRYSTAEEAAVEGPQFFGLLFKIAIKLCQPRAAAIPPVLALVKDSFVDSGNVADTKILCHSHRLRLGEPHTPRSFFCHSGILRRNGLNQFCTENRLEEAEKLRFHPTELGEALDYESDSDLEEEDDLETAKNNSDVEAGRSPSVASQDLMDISTFDADAQTLHEIDSETQSQQSDSANMRVVSLRSTAARTWSAFQNYAYFGDITFAKLKSSYTDHEESIARFKEETCSPKSMYRLADQFGLEILKAKALESIKSQLSVDNIVHEAFSIFSSRYPEILDIEVEYLLDNYSKNKAIRIAVSDMMDRGGEAHIQAVMKRVLLGIADR</sequence>
<dbReference type="OrthoDB" id="6359816at2759"/>
<feature type="compositionally biased region" description="Acidic residues" evidence="1">
    <location>
        <begin position="255"/>
        <end position="269"/>
    </location>
</feature>
<dbReference type="EMBL" id="KN880704">
    <property type="protein sequence ID" value="KIY63321.1"/>
    <property type="molecule type" value="Genomic_DNA"/>
</dbReference>
<dbReference type="AlphaFoldDB" id="A0A0D7B1E1"/>
<proteinExistence type="predicted"/>
<evidence type="ECO:0000313" key="3">
    <source>
        <dbReference type="Proteomes" id="UP000054007"/>
    </source>
</evidence>
<name>A0A0D7B1E1_9AGAR</name>
<gene>
    <name evidence="2" type="ORF">CYLTODRAFT_426202</name>
</gene>
<evidence type="ECO:0000313" key="2">
    <source>
        <dbReference type="EMBL" id="KIY63321.1"/>
    </source>
</evidence>
<protein>
    <recommendedName>
        <fullName evidence="4">BTB domain-containing protein</fullName>
    </recommendedName>
</protein>
<evidence type="ECO:0000256" key="1">
    <source>
        <dbReference type="SAM" id="MobiDB-lite"/>
    </source>
</evidence>
<keyword evidence="3" id="KW-1185">Reference proteome</keyword>
<organism evidence="2 3">
    <name type="scientific">Cylindrobasidium torrendii FP15055 ss-10</name>
    <dbReference type="NCBI Taxonomy" id="1314674"/>
    <lineage>
        <taxon>Eukaryota</taxon>
        <taxon>Fungi</taxon>
        <taxon>Dikarya</taxon>
        <taxon>Basidiomycota</taxon>
        <taxon>Agaricomycotina</taxon>
        <taxon>Agaricomycetes</taxon>
        <taxon>Agaricomycetidae</taxon>
        <taxon>Agaricales</taxon>
        <taxon>Marasmiineae</taxon>
        <taxon>Physalacriaceae</taxon>
        <taxon>Cylindrobasidium</taxon>
    </lineage>
</organism>
<feature type="region of interest" description="Disordered" evidence="1">
    <location>
        <begin position="255"/>
        <end position="285"/>
    </location>
</feature>
<reference evidence="2 3" key="1">
    <citation type="journal article" date="2015" name="Fungal Genet. Biol.">
        <title>Evolution of novel wood decay mechanisms in Agaricales revealed by the genome sequences of Fistulina hepatica and Cylindrobasidium torrendii.</title>
        <authorList>
            <person name="Floudas D."/>
            <person name="Held B.W."/>
            <person name="Riley R."/>
            <person name="Nagy L.G."/>
            <person name="Koehler G."/>
            <person name="Ransdell A.S."/>
            <person name="Younus H."/>
            <person name="Chow J."/>
            <person name="Chiniquy J."/>
            <person name="Lipzen A."/>
            <person name="Tritt A."/>
            <person name="Sun H."/>
            <person name="Haridas S."/>
            <person name="LaButti K."/>
            <person name="Ohm R.A."/>
            <person name="Kues U."/>
            <person name="Blanchette R.A."/>
            <person name="Grigoriev I.V."/>
            <person name="Minto R.E."/>
            <person name="Hibbett D.S."/>
        </authorList>
    </citation>
    <scope>NUCLEOTIDE SEQUENCE [LARGE SCALE GENOMIC DNA]</scope>
    <source>
        <strain evidence="2 3">FP15055 ss-10</strain>
    </source>
</reference>
<evidence type="ECO:0008006" key="4">
    <source>
        <dbReference type="Google" id="ProtNLM"/>
    </source>
</evidence>
<dbReference type="STRING" id="1314674.A0A0D7B1E1"/>